<organism evidence="3 4">
    <name type="scientific">Litoreibacter janthinus</name>
    <dbReference type="NCBI Taxonomy" id="670154"/>
    <lineage>
        <taxon>Bacteria</taxon>
        <taxon>Pseudomonadati</taxon>
        <taxon>Pseudomonadota</taxon>
        <taxon>Alphaproteobacteria</taxon>
        <taxon>Rhodobacterales</taxon>
        <taxon>Roseobacteraceae</taxon>
        <taxon>Litoreibacter</taxon>
    </lineage>
</organism>
<gene>
    <name evidence="3" type="ORF">SAMN04488002_2003</name>
</gene>
<name>A0A1I6GUM5_9RHOB</name>
<accession>A0A1I6GUM5</accession>
<dbReference type="Proteomes" id="UP000199658">
    <property type="component" value="Unassembled WGS sequence"/>
</dbReference>
<dbReference type="PANTHER" id="PTHR40252:SF2">
    <property type="entry name" value="BLR0328 PROTEIN"/>
    <property type="match status" value="1"/>
</dbReference>
<sequence length="396" mass="42906">MLANGGAEKVTALEKHARSGILCTAQVAWTNTSPVTELQKDLGSREFGLVALFVTPLADFHGVVAEAERCFPATDVLACTTAGEIGQSGYDEGLIVAIGFPKSGFSTTSMLIEDIQNLNAQPVIDRITLERIALQDRSPEMENGFAFLVVDGLSLSEDTFAATISPALRDMPIFGGSAGDGIDFKETLVALNGKSKSNAAVLTLLRSQHKARVFSLDHLVPTERQMVVTEADPDRRIVKSINAEPAAREYARIVGKDPEQLDRFTFASHPVVVRIGGTHHVRAIQQVNDAGELVFFSAIDEGMVLTVATPDNMAEHLRRKMAELSEDGAPANIIGCDCILRRIEAEQTQMSRELSEIMSEHRVTGFSTYGEQIGPLHVNHTMSGVAFYYSDSEAEA</sequence>
<dbReference type="InterPro" id="IPR013702">
    <property type="entry name" value="FIST_domain_N"/>
</dbReference>
<dbReference type="InterPro" id="IPR019494">
    <property type="entry name" value="FIST_C"/>
</dbReference>
<dbReference type="RefSeq" id="WP_090216132.1">
    <property type="nucleotide sequence ID" value="NZ_FOYO01000001.1"/>
</dbReference>
<evidence type="ECO:0000259" key="1">
    <source>
        <dbReference type="SMART" id="SM00897"/>
    </source>
</evidence>
<keyword evidence="4" id="KW-1185">Reference proteome</keyword>
<evidence type="ECO:0000313" key="4">
    <source>
        <dbReference type="Proteomes" id="UP000199658"/>
    </source>
</evidence>
<dbReference type="OrthoDB" id="9807948at2"/>
<protein>
    <submittedName>
        <fullName evidence="3">Uncharacterized conserved protein, contains FIST_N domain</fullName>
    </submittedName>
</protein>
<feature type="domain" description="FIST" evidence="1">
    <location>
        <begin position="46"/>
        <end position="245"/>
    </location>
</feature>
<dbReference type="PANTHER" id="PTHR40252">
    <property type="entry name" value="BLR0328 PROTEIN"/>
    <property type="match status" value="1"/>
</dbReference>
<reference evidence="4" key="1">
    <citation type="submission" date="2016-10" db="EMBL/GenBank/DDBJ databases">
        <authorList>
            <person name="Varghese N."/>
            <person name="Submissions S."/>
        </authorList>
    </citation>
    <scope>NUCLEOTIDE SEQUENCE [LARGE SCALE GENOMIC DNA]</scope>
    <source>
        <strain evidence="4">DSM 26921</strain>
    </source>
</reference>
<dbReference type="SMART" id="SM01204">
    <property type="entry name" value="FIST_C"/>
    <property type="match status" value="1"/>
</dbReference>
<proteinExistence type="predicted"/>
<feature type="domain" description="FIST C-domain" evidence="2">
    <location>
        <begin position="246"/>
        <end position="375"/>
    </location>
</feature>
<dbReference type="EMBL" id="FOYO01000001">
    <property type="protein sequence ID" value="SFR45858.1"/>
    <property type="molecule type" value="Genomic_DNA"/>
</dbReference>
<dbReference type="STRING" id="670154.SAMN04488002_2003"/>
<evidence type="ECO:0000313" key="3">
    <source>
        <dbReference type="EMBL" id="SFR45858.1"/>
    </source>
</evidence>
<evidence type="ECO:0000259" key="2">
    <source>
        <dbReference type="SMART" id="SM01204"/>
    </source>
</evidence>
<dbReference type="SMART" id="SM00897">
    <property type="entry name" value="FIST"/>
    <property type="match status" value="1"/>
</dbReference>
<dbReference type="Pfam" id="PF08495">
    <property type="entry name" value="FIST"/>
    <property type="match status" value="1"/>
</dbReference>
<dbReference type="Pfam" id="PF10442">
    <property type="entry name" value="FIST_C"/>
    <property type="match status" value="1"/>
</dbReference>
<dbReference type="AlphaFoldDB" id="A0A1I6GUM5"/>